<dbReference type="Proteomes" id="UP000478052">
    <property type="component" value="Unassembled WGS sequence"/>
</dbReference>
<keyword evidence="2" id="KW-1185">Reference proteome</keyword>
<comment type="caution">
    <text evidence="1">The sequence shown here is derived from an EMBL/GenBank/DDBJ whole genome shotgun (WGS) entry which is preliminary data.</text>
</comment>
<accession>A0A6G0WQG5</accession>
<dbReference type="OrthoDB" id="5920073at2759"/>
<dbReference type="EMBL" id="VUJU01008513">
    <property type="protein sequence ID" value="KAF0729641.1"/>
    <property type="molecule type" value="Genomic_DNA"/>
</dbReference>
<sequence>MSNIVNRLFSPFSSPFSIEKRSSTSFLLDSERSNECIDFTMMCAFFFFLCLSSRFGSRQEIP</sequence>
<evidence type="ECO:0000313" key="2">
    <source>
        <dbReference type="Proteomes" id="UP000478052"/>
    </source>
</evidence>
<name>A0A6G0WQG5_APHCR</name>
<proteinExistence type="predicted"/>
<organism evidence="1 2">
    <name type="scientific">Aphis craccivora</name>
    <name type="common">Cowpea aphid</name>
    <dbReference type="NCBI Taxonomy" id="307492"/>
    <lineage>
        <taxon>Eukaryota</taxon>
        <taxon>Metazoa</taxon>
        <taxon>Ecdysozoa</taxon>
        <taxon>Arthropoda</taxon>
        <taxon>Hexapoda</taxon>
        <taxon>Insecta</taxon>
        <taxon>Pterygota</taxon>
        <taxon>Neoptera</taxon>
        <taxon>Paraneoptera</taxon>
        <taxon>Hemiptera</taxon>
        <taxon>Sternorrhyncha</taxon>
        <taxon>Aphidomorpha</taxon>
        <taxon>Aphidoidea</taxon>
        <taxon>Aphididae</taxon>
        <taxon>Aphidini</taxon>
        <taxon>Aphis</taxon>
        <taxon>Aphis</taxon>
    </lineage>
</organism>
<protein>
    <submittedName>
        <fullName evidence="1">Uncharacterized protein</fullName>
    </submittedName>
</protein>
<evidence type="ECO:0000313" key="1">
    <source>
        <dbReference type="EMBL" id="KAF0729641.1"/>
    </source>
</evidence>
<gene>
    <name evidence="1" type="ORF">FWK35_00016204</name>
</gene>
<reference evidence="1 2" key="1">
    <citation type="submission" date="2019-08" db="EMBL/GenBank/DDBJ databases">
        <title>Whole genome of Aphis craccivora.</title>
        <authorList>
            <person name="Voronova N.V."/>
            <person name="Shulinski R.S."/>
            <person name="Bandarenka Y.V."/>
            <person name="Zhorov D.G."/>
            <person name="Warner D."/>
        </authorList>
    </citation>
    <scope>NUCLEOTIDE SEQUENCE [LARGE SCALE GENOMIC DNA]</scope>
    <source>
        <strain evidence="1">180601</strain>
        <tissue evidence="1">Whole Body</tissue>
    </source>
</reference>
<dbReference type="AlphaFoldDB" id="A0A6G0WQG5"/>